<keyword evidence="3 5" id="KW-0285">Flavoprotein</keyword>
<feature type="domain" description="Acyl-CoA dehydrogenase/oxidase C-terminal" evidence="6">
    <location>
        <begin position="237"/>
        <end position="383"/>
    </location>
</feature>
<evidence type="ECO:0000259" key="7">
    <source>
        <dbReference type="Pfam" id="PF02770"/>
    </source>
</evidence>
<dbReference type="Gene3D" id="1.10.540.10">
    <property type="entry name" value="Acyl-CoA dehydrogenase/oxidase, N-terminal domain"/>
    <property type="match status" value="1"/>
</dbReference>
<dbReference type="InterPro" id="IPR009100">
    <property type="entry name" value="AcylCoA_DH/oxidase_NM_dom_sf"/>
</dbReference>
<dbReference type="SUPFAM" id="SSF47203">
    <property type="entry name" value="Acyl-CoA dehydrogenase C-terminal domain-like"/>
    <property type="match status" value="1"/>
</dbReference>
<dbReference type="PANTHER" id="PTHR43884">
    <property type="entry name" value="ACYL-COA DEHYDROGENASE"/>
    <property type="match status" value="1"/>
</dbReference>
<evidence type="ECO:0000259" key="8">
    <source>
        <dbReference type="Pfam" id="PF02771"/>
    </source>
</evidence>
<evidence type="ECO:0000313" key="10">
    <source>
        <dbReference type="Proteomes" id="UP001432062"/>
    </source>
</evidence>
<dbReference type="InterPro" id="IPR036250">
    <property type="entry name" value="AcylCo_DH-like_C"/>
</dbReference>
<name>A0ABZ1YXD6_9NOCA</name>
<keyword evidence="10" id="KW-1185">Reference proteome</keyword>
<feature type="domain" description="Acyl-CoA oxidase/dehydrogenase middle" evidence="7">
    <location>
        <begin position="128"/>
        <end position="222"/>
    </location>
</feature>
<dbReference type="InterPro" id="IPR046373">
    <property type="entry name" value="Acyl-CoA_Oxase/DH_mid-dom_sf"/>
</dbReference>
<evidence type="ECO:0000256" key="2">
    <source>
        <dbReference type="ARBA" id="ARBA00009347"/>
    </source>
</evidence>
<dbReference type="PANTHER" id="PTHR43884:SF12">
    <property type="entry name" value="ISOVALERYL-COA DEHYDROGENASE, MITOCHONDRIAL-RELATED"/>
    <property type="match status" value="1"/>
</dbReference>
<evidence type="ECO:0000256" key="4">
    <source>
        <dbReference type="ARBA" id="ARBA00022827"/>
    </source>
</evidence>
<evidence type="ECO:0000256" key="5">
    <source>
        <dbReference type="RuleBase" id="RU362125"/>
    </source>
</evidence>
<evidence type="ECO:0000259" key="6">
    <source>
        <dbReference type="Pfam" id="PF00441"/>
    </source>
</evidence>
<feature type="domain" description="Acyl-CoA dehydrogenase/oxidase N-terminal" evidence="8">
    <location>
        <begin position="9"/>
        <end position="123"/>
    </location>
</feature>
<dbReference type="InterPro" id="IPR006091">
    <property type="entry name" value="Acyl-CoA_Oxase/DH_mid-dom"/>
</dbReference>
<evidence type="ECO:0000256" key="1">
    <source>
        <dbReference type="ARBA" id="ARBA00001974"/>
    </source>
</evidence>
<keyword evidence="4 5" id="KW-0274">FAD</keyword>
<organism evidence="9 10">
    <name type="scientific">Nocardia vinacea</name>
    <dbReference type="NCBI Taxonomy" id="96468"/>
    <lineage>
        <taxon>Bacteria</taxon>
        <taxon>Bacillati</taxon>
        <taxon>Actinomycetota</taxon>
        <taxon>Actinomycetes</taxon>
        <taxon>Mycobacteriales</taxon>
        <taxon>Nocardiaceae</taxon>
        <taxon>Nocardia</taxon>
    </lineage>
</organism>
<dbReference type="Gene3D" id="2.40.110.10">
    <property type="entry name" value="Butyryl-CoA Dehydrogenase, subunit A, domain 2"/>
    <property type="match status" value="1"/>
</dbReference>
<dbReference type="Proteomes" id="UP001432062">
    <property type="component" value="Chromosome"/>
</dbReference>
<dbReference type="RefSeq" id="WP_329410374.1">
    <property type="nucleotide sequence ID" value="NZ_CP109441.1"/>
</dbReference>
<reference evidence="9" key="1">
    <citation type="submission" date="2022-10" db="EMBL/GenBank/DDBJ databases">
        <title>The complete genomes of actinobacterial strains from the NBC collection.</title>
        <authorList>
            <person name="Joergensen T.S."/>
            <person name="Alvarez Arevalo M."/>
            <person name="Sterndorff E.B."/>
            <person name="Faurdal D."/>
            <person name="Vuksanovic O."/>
            <person name="Mourched A.-S."/>
            <person name="Charusanti P."/>
            <person name="Shaw S."/>
            <person name="Blin K."/>
            <person name="Weber T."/>
        </authorList>
    </citation>
    <scope>NUCLEOTIDE SEQUENCE</scope>
    <source>
        <strain evidence="9">NBC_01482</strain>
    </source>
</reference>
<dbReference type="Pfam" id="PF02770">
    <property type="entry name" value="Acyl-CoA_dh_M"/>
    <property type="match status" value="1"/>
</dbReference>
<dbReference type="Gene3D" id="1.20.140.10">
    <property type="entry name" value="Butyryl-CoA Dehydrogenase, subunit A, domain 3"/>
    <property type="match status" value="1"/>
</dbReference>
<dbReference type="Pfam" id="PF02771">
    <property type="entry name" value="Acyl-CoA_dh_N"/>
    <property type="match status" value="1"/>
</dbReference>
<dbReference type="EMBL" id="CP109441">
    <property type="protein sequence ID" value="WUV46551.1"/>
    <property type="molecule type" value="Genomic_DNA"/>
</dbReference>
<dbReference type="InterPro" id="IPR009075">
    <property type="entry name" value="AcylCo_DH/oxidase_C"/>
</dbReference>
<dbReference type="InterPro" id="IPR013786">
    <property type="entry name" value="AcylCoA_DH/ox_N"/>
</dbReference>
<gene>
    <name evidence="9" type="ORF">OG563_47265</name>
</gene>
<accession>A0ABZ1YXD6</accession>
<dbReference type="Pfam" id="PF00441">
    <property type="entry name" value="Acyl-CoA_dh_1"/>
    <property type="match status" value="1"/>
</dbReference>
<keyword evidence="5" id="KW-0560">Oxidoreductase</keyword>
<protein>
    <submittedName>
        <fullName evidence="9">Acyl-CoA dehydrogenase family protein</fullName>
    </submittedName>
</protein>
<comment type="cofactor">
    <cofactor evidence="1 5">
        <name>FAD</name>
        <dbReference type="ChEBI" id="CHEBI:57692"/>
    </cofactor>
</comment>
<dbReference type="InterPro" id="IPR037069">
    <property type="entry name" value="AcylCoA_DH/ox_N_sf"/>
</dbReference>
<sequence>METAAFDLSPEQADIQTRARAFGEKWAPLATRIDREDAAPIADMVRDTVDMGLAGITIPTEYGGKGLSAIEFALAVEAACRAMGSWIAGDILFATTCTGPSVIMMSDNTAAHAKYLPRIAAGELTASIALTEPAYGSAVTDIETAATVDGDAIVLNGSKRFITGAPDNDLYITFVRLNGTPGMKGIGAVVAEKGTPGFTFADGPEYLGSRGSKHGDLHFTDCRIPPENLLMGEGSFPTLMQAFNMERLYIAALCLGLAEGAFDEAVAYSNNRTQFGRPVNEFQAIYHLVAEMWTQIESVRYLTYKAALTAERGKFPQPLDVSVAKLHAADMGRDVCWKAMQILGGNGLVTGFPPERCFRDVIVSSIAGGTMQVLKNTIAAQILDKKLDQRR</sequence>
<dbReference type="SUPFAM" id="SSF56645">
    <property type="entry name" value="Acyl-CoA dehydrogenase NM domain-like"/>
    <property type="match status" value="1"/>
</dbReference>
<evidence type="ECO:0000256" key="3">
    <source>
        <dbReference type="ARBA" id="ARBA00022630"/>
    </source>
</evidence>
<evidence type="ECO:0000313" key="9">
    <source>
        <dbReference type="EMBL" id="WUV46551.1"/>
    </source>
</evidence>
<dbReference type="PIRSF" id="PIRSF016578">
    <property type="entry name" value="HsaA"/>
    <property type="match status" value="1"/>
</dbReference>
<proteinExistence type="inferred from homology"/>
<comment type="similarity">
    <text evidence="2 5">Belongs to the acyl-CoA dehydrogenase family.</text>
</comment>